<dbReference type="RefSeq" id="WP_165769800.1">
    <property type="nucleotide sequence ID" value="NZ_MUGS01000018.1"/>
</dbReference>
<name>A0A227P822_9FLAO</name>
<reference evidence="1 2" key="1">
    <citation type="submission" date="2016-11" db="EMBL/GenBank/DDBJ databases">
        <title>Whole genomes of Flavobacteriaceae.</title>
        <authorList>
            <person name="Stine C."/>
            <person name="Li C."/>
            <person name="Tadesse D."/>
        </authorList>
    </citation>
    <scope>NUCLEOTIDE SEQUENCE [LARGE SCALE GENOMIC DNA]</scope>
    <source>
        <strain evidence="1 2">DSM 24704</strain>
    </source>
</reference>
<accession>A0A227P822</accession>
<evidence type="ECO:0008006" key="3">
    <source>
        <dbReference type="Google" id="ProtNLM"/>
    </source>
</evidence>
<dbReference type="SUPFAM" id="SSF55961">
    <property type="entry name" value="Bet v1-like"/>
    <property type="match status" value="1"/>
</dbReference>
<dbReference type="AlphaFoldDB" id="A0A227P822"/>
<dbReference type="EMBL" id="MUGS01000018">
    <property type="protein sequence ID" value="OXG06077.1"/>
    <property type="molecule type" value="Genomic_DNA"/>
</dbReference>
<dbReference type="Gene3D" id="3.30.530.20">
    <property type="match status" value="1"/>
</dbReference>
<dbReference type="Proteomes" id="UP000214684">
    <property type="component" value="Unassembled WGS sequence"/>
</dbReference>
<dbReference type="Pfam" id="PF10604">
    <property type="entry name" value="Polyketide_cyc2"/>
    <property type="match status" value="1"/>
</dbReference>
<protein>
    <recommendedName>
        <fullName evidence="3">Polyketide cyclase/dehydrase</fullName>
    </recommendedName>
</protein>
<dbReference type="InterPro" id="IPR019587">
    <property type="entry name" value="Polyketide_cyclase/dehydratase"/>
</dbReference>
<proteinExistence type="predicted"/>
<comment type="caution">
    <text evidence="1">The sequence shown here is derived from an EMBL/GenBank/DDBJ whole genome shotgun (WGS) entry which is preliminary data.</text>
</comment>
<gene>
    <name evidence="1" type="ORF">B0A64_11850</name>
</gene>
<keyword evidence="2" id="KW-1185">Reference proteome</keyword>
<dbReference type="InterPro" id="IPR023393">
    <property type="entry name" value="START-like_dom_sf"/>
</dbReference>
<evidence type="ECO:0000313" key="2">
    <source>
        <dbReference type="Proteomes" id="UP000214684"/>
    </source>
</evidence>
<evidence type="ECO:0000313" key="1">
    <source>
        <dbReference type="EMBL" id="OXG06077.1"/>
    </source>
</evidence>
<organism evidence="1 2">
    <name type="scientific">Flavobacterium araucananum</name>
    <dbReference type="NCBI Taxonomy" id="946678"/>
    <lineage>
        <taxon>Bacteria</taxon>
        <taxon>Pseudomonadati</taxon>
        <taxon>Bacteroidota</taxon>
        <taxon>Flavobacteriia</taxon>
        <taxon>Flavobacteriales</taxon>
        <taxon>Flavobacteriaceae</taxon>
        <taxon>Flavobacterium</taxon>
    </lineage>
</organism>
<sequence>MTQTIHTNAPVVTYQEITINASSEKVYQIMSDVDHWSEWNKNIEDIYLNGEFATENSFDWKSDGLTIHSTVHTVIPGKKIGWSGDAFGAFAIHNWYFEPNGKQTTVKVEESMEGWLVELFPSEFQGGLEKSTQTWLKNLKVKAESKE</sequence>